<keyword evidence="3" id="KW-1185">Reference proteome</keyword>
<proteinExistence type="predicted"/>
<feature type="region of interest" description="Disordered" evidence="1">
    <location>
        <begin position="413"/>
        <end position="459"/>
    </location>
</feature>
<gene>
    <name evidence="2" type="ORF">K435DRAFT_857097</name>
</gene>
<name>A0A4S8M7Z0_DENBC</name>
<feature type="compositionally biased region" description="Polar residues" evidence="1">
    <location>
        <begin position="434"/>
        <end position="459"/>
    </location>
</feature>
<feature type="compositionally biased region" description="Basic and acidic residues" evidence="1">
    <location>
        <begin position="328"/>
        <end position="339"/>
    </location>
</feature>
<feature type="compositionally biased region" description="Low complexity" evidence="1">
    <location>
        <begin position="256"/>
        <end position="281"/>
    </location>
</feature>
<feature type="region of interest" description="Disordered" evidence="1">
    <location>
        <begin position="323"/>
        <end position="352"/>
    </location>
</feature>
<protein>
    <submittedName>
        <fullName evidence="2">Uncharacterized protein</fullName>
    </submittedName>
</protein>
<dbReference type="Proteomes" id="UP000297245">
    <property type="component" value="Unassembled WGS sequence"/>
</dbReference>
<sequence>MALYRPDFFSALWLFSDDSHSPPLTRPYLFQTTFWYAQALSSALYTLGNTDALSAQLFLVAERHFSTPFTTILQVISLCSLISTLPTHVVHHLYNFDPLINFLTRPLILTLPAIIVAHLQLVLQANLSSFLPFTPRCGCYSCREQGQKTCPVSVYSPSLTSHSPVSAYLRWLSLPVFLGTTGSGNDVYVFVMEGCISVGVPKMDIKEGEQGLDMIELWREPEENSKPSPMALKLRATLNSVHARKAAAQSSALSTTTCTTRACPSSPNSTVESPFSSTSSDMDYDSDNEPTTSSSYSAISKFSSRSSASMTSVSTICSDVANHEDEDDKNKNKNNDRVFYRRSGATAPTTKPPVVIAPVVSRQHAPRPTTSKTTFAPRYHLYHQDSRSEIEVHVQGGETGVVTGGVMLGSPATTITTTTLRSSGSKGAKEDSWRASSFGSSKGTKKNASATVSENWRRD</sequence>
<organism evidence="2 3">
    <name type="scientific">Dendrothele bispora (strain CBS 962.96)</name>
    <dbReference type="NCBI Taxonomy" id="1314807"/>
    <lineage>
        <taxon>Eukaryota</taxon>
        <taxon>Fungi</taxon>
        <taxon>Dikarya</taxon>
        <taxon>Basidiomycota</taxon>
        <taxon>Agaricomycotina</taxon>
        <taxon>Agaricomycetes</taxon>
        <taxon>Agaricomycetidae</taxon>
        <taxon>Agaricales</taxon>
        <taxon>Agaricales incertae sedis</taxon>
        <taxon>Dendrothele</taxon>
    </lineage>
</organism>
<evidence type="ECO:0000313" key="3">
    <source>
        <dbReference type="Proteomes" id="UP000297245"/>
    </source>
</evidence>
<evidence type="ECO:0000256" key="1">
    <source>
        <dbReference type="SAM" id="MobiDB-lite"/>
    </source>
</evidence>
<reference evidence="2 3" key="1">
    <citation type="journal article" date="2019" name="Nat. Ecol. Evol.">
        <title>Megaphylogeny resolves global patterns of mushroom evolution.</title>
        <authorList>
            <person name="Varga T."/>
            <person name="Krizsan K."/>
            <person name="Foldi C."/>
            <person name="Dima B."/>
            <person name="Sanchez-Garcia M."/>
            <person name="Sanchez-Ramirez S."/>
            <person name="Szollosi G.J."/>
            <person name="Szarkandi J.G."/>
            <person name="Papp V."/>
            <person name="Albert L."/>
            <person name="Andreopoulos W."/>
            <person name="Angelini C."/>
            <person name="Antonin V."/>
            <person name="Barry K.W."/>
            <person name="Bougher N.L."/>
            <person name="Buchanan P."/>
            <person name="Buyck B."/>
            <person name="Bense V."/>
            <person name="Catcheside P."/>
            <person name="Chovatia M."/>
            <person name="Cooper J."/>
            <person name="Damon W."/>
            <person name="Desjardin D."/>
            <person name="Finy P."/>
            <person name="Geml J."/>
            <person name="Haridas S."/>
            <person name="Hughes K."/>
            <person name="Justo A."/>
            <person name="Karasinski D."/>
            <person name="Kautmanova I."/>
            <person name="Kiss B."/>
            <person name="Kocsube S."/>
            <person name="Kotiranta H."/>
            <person name="LaButti K.M."/>
            <person name="Lechner B.E."/>
            <person name="Liimatainen K."/>
            <person name="Lipzen A."/>
            <person name="Lukacs Z."/>
            <person name="Mihaltcheva S."/>
            <person name="Morgado L.N."/>
            <person name="Niskanen T."/>
            <person name="Noordeloos M.E."/>
            <person name="Ohm R.A."/>
            <person name="Ortiz-Santana B."/>
            <person name="Ovrebo C."/>
            <person name="Racz N."/>
            <person name="Riley R."/>
            <person name="Savchenko A."/>
            <person name="Shiryaev A."/>
            <person name="Soop K."/>
            <person name="Spirin V."/>
            <person name="Szebenyi C."/>
            <person name="Tomsovsky M."/>
            <person name="Tulloss R.E."/>
            <person name="Uehling J."/>
            <person name="Grigoriev I.V."/>
            <person name="Vagvolgyi C."/>
            <person name="Papp T."/>
            <person name="Martin F.M."/>
            <person name="Miettinen O."/>
            <person name="Hibbett D.S."/>
            <person name="Nagy L.G."/>
        </authorList>
    </citation>
    <scope>NUCLEOTIDE SEQUENCE [LARGE SCALE GENOMIC DNA]</scope>
    <source>
        <strain evidence="2 3">CBS 962.96</strain>
    </source>
</reference>
<dbReference type="EMBL" id="ML179145">
    <property type="protein sequence ID" value="THU97968.1"/>
    <property type="molecule type" value="Genomic_DNA"/>
</dbReference>
<dbReference type="OrthoDB" id="19928at2759"/>
<accession>A0A4S8M7Z0</accession>
<dbReference type="AlphaFoldDB" id="A0A4S8M7Z0"/>
<evidence type="ECO:0000313" key="2">
    <source>
        <dbReference type="EMBL" id="THU97968.1"/>
    </source>
</evidence>
<feature type="region of interest" description="Disordered" evidence="1">
    <location>
        <begin position="256"/>
        <end position="297"/>
    </location>
</feature>